<comment type="caution">
    <text evidence="1">The sequence shown here is derived from an EMBL/GenBank/DDBJ whole genome shotgun (WGS) entry which is preliminary data.</text>
</comment>
<dbReference type="EMBL" id="SDWV01000001">
    <property type="protein sequence ID" value="RYC14559.1"/>
    <property type="molecule type" value="Genomic_DNA"/>
</dbReference>
<reference evidence="1 2" key="1">
    <citation type="submission" date="2019-01" db="EMBL/GenBank/DDBJ databases">
        <title>Novel species of Nocardioides.</title>
        <authorList>
            <person name="Liu Q."/>
            <person name="X Y.-H."/>
        </authorList>
    </citation>
    <scope>NUCLEOTIDE SEQUENCE [LARGE SCALE GENOMIC DNA]</scope>
    <source>
        <strain evidence="1 2">HLT2-9</strain>
    </source>
</reference>
<proteinExistence type="predicted"/>
<keyword evidence="2" id="KW-1185">Reference proteome</keyword>
<gene>
    <name evidence="1" type="ORF">EUA94_00060</name>
</gene>
<sequence length="394" mass="41543">MRDGIHVGSSSYDSRTLTMEIECRKSTQDLAAVEMQKLWRELDRASNFLMYQPNGLTKPVFFRTYRSDTSQLVDVMAQAAMRTFTVEVLAEPFALGLREDIAAATVAPSSTAYGVTISTVKGDVATPPVLFTGTTAITSQQWLLATTNPVRFYEAELAVNGTDAADVSNAEYSSGAGVSVSFATNAAMTTRLSDFLGQQNPITAGRHRALARMKLSTTGSTVRARLLVNGTPVPTPSGAAYATLSDTSTAQVVDLGFVHVAGGGVGFDTALSAGPELIIQLQRVSGTATVVVDWLMTCLPDSTAVINPPVGSVGATRVIDAVQDSAYYVDSSPPFTANVDGKTGMLGHVGGFPLLVPGKTNVLIWLLAQGAMASTTSVSVSYWPLYVHARPVSS</sequence>
<name>A0A4Q2TCB4_9ACTN</name>
<accession>A0A4Q2TCB4</accession>
<dbReference type="OrthoDB" id="3406147at2"/>
<evidence type="ECO:0000313" key="2">
    <source>
        <dbReference type="Proteomes" id="UP000291101"/>
    </source>
</evidence>
<protein>
    <submittedName>
        <fullName evidence="1">Uncharacterized protein</fullName>
    </submittedName>
</protein>
<organism evidence="1 2">
    <name type="scientific">Nocardioides zhouii</name>
    <dbReference type="NCBI Taxonomy" id="1168729"/>
    <lineage>
        <taxon>Bacteria</taxon>
        <taxon>Bacillati</taxon>
        <taxon>Actinomycetota</taxon>
        <taxon>Actinomycetes</taxon>
        <taxon>Propionibacteriales</taxon>
        <taxon>Nocardioidaceae</taxon>
        <taxon>Nocardioides</taxon>
    </lineage>
</organism>
<dbReference type="RefSeq" id="WP_129423465.1">
    <property type="nucleotide sequence ID" value="NZ_SDWV01000001.1"/>
</dbReference>
<evidence type="ECO:0000313" key="1">
    <source>
        <dbReference type="EMBL" id="RYC14559.1"/>
    </source>
</evidence>
<dbReference type="AlphaFoldDB" id="A0A4Q2TCB4"/>
<dbReference type="Proteomes" id="UP000291101">
    <property type="component" value="Unassembled WGS sequence"/>
</dbReference>